<feature type="chain" id="PRO_5020333340" evidence="11">
    <location>
        <begin position="28"/>
        <end position="346"/>
    </location>
</feature>
<dbReference type="GO" id="GO:0046930">
    <property type="term" value="C:pore complex"/>
    <property type="evidence" value="ECO:0007669"/>
    <property type="project" value="UniProtKB-KW"/>
</dbReference>
<evidence type="ECO:0000256" key="7">
    <source>
        <dbReference type="ARBA" id="ARBA00023065"/>
    </source>
</evidence>
<keyword evidence="10" id="KW-0998">Cell outer membrane</keyword>
<evidence type="ECO:0000256" key="6">
    <source>
        <dbReference type="ARBA" id="ARBA00022729"/>
    </source>
</evidence>
<keyword evidence="6 11" id="KW-0732">Signal</keyword>
<keyword evidence="9" id="KW-0472">Membrane</keyword>
<feature type="signal peptide" evidence="11">
    <location>
        <begin position="1"/>
        <end position="27"/>
    </location>
</feature>
<comment type="caution">
    <text evidence="13">The sequence shown here is derived from an EMBL/GenBank/DDBJ whole genome shotgun (WGS) entry which is preliminary data.</text>
</comment>
<dbReference type="InterPro" id="IPR023614">
    <property type="entry name" value="Porin_dom_sf"/>
</dbReference>
<keyword evidence="3" id="KW-0813">Transport</keyword>
<proteinExistence type="predicted"/>
<dbReference type="PANTHER" id="PTHR34501:SF9">
    <property type="entry name" value="MAJOR OUTER MEMBRANE PROTEIN P.IA"/>
    <property type="match status" value="1"/>
</dbReference>
<keyword evidence="7" id="KW-0406">Ion transport</keyword>
<dbReference type="SUPFAM" id="SSF56935">
    <property type="entry name" value="Porins"/>
    <property type="match status" value="1"/>
</dbReference>
<dbReference type="Pfam" id="PF13609">
    <property type="entry name" value="Porin_4"/>
    <property type="match status" value="1"/>
</dbReference>
<evidence type="ECO:0000256" key="3">
    <source>
        <dbReference type="ARBA" id="ARBA00022448"/>
    </source>
</evidence>
<evidence type="ECO:0000256" key="4">
    <source>
        <dbReference type="ARBA" id="ARBA00022452"/>
    </source>
</evidence>
<evidence type="ECO:0000256" key="2">
    <source>
        <dbReference type="ARBA" id="ARBA00011233"/>
    </source>
</evidence>
<organism evidence="13 14">
    <name type="scientific">Cocleimonas flava</name>
    <dbReference type="NCBI Taxonomy" id="634765"/>
    <lineage>
        <taxon>Bacteria</taxon>
        <taxon>Pseudomonadati</taxon>
        <taxon>Pseudomonadota</taxon>
        <taxon>Gammaproteobacteria</taxon>
        <taxon>Thiotrichales</taxon>
        <taxon>Thiotrichaceae</taxon>
        <taxon>Cocleimonas</taxon>
    </lineage>
</organism>
<evidence type="ECO:0000256" key="1">
    <source>
        <dbReference type="ARBA" id="ARBA00004571"/>
    </source>
</evidence>
<dbReference type="PANTHER" id="PTHR34501">
    <property type="entry name" value="PROTEIN YDDL-RELATED"/>
    <property type="match status" value="1"/>
</dbReference>
<dbReference type="GO" id="GO:0009279">
    <property type="term" value="C:cell outer membrane"/>
    <property type="evidence" value="ECO:0007669"/>
    <property type="project" value="UniProtKB-SubCell"/>
</dbReference>
<keyword evidence="4" id="KW-1134">Transmembrane beta strand</keyword>
<evidence type="ECO:0000256" key="5">
    <source>
        <dbReference type="ARBA" id="ARBA00022692"/>
    </source>
</evidence>
<dbReference type="GO" id="GO:0006811">
    <property type="term" value="P:monoatomic ion transport"/>
    <property type="evidence" value="ECO:0007669"/>
    <property type="project" value="UniProtKB-KW"/>
</dbReference>
<feature type="domain" description="Porin" evidence="12">
    <location>
        <begin position="20"/>
        <end position="326"/>
    </location>
</feature>
<gene>
    <name evidence="13" type="ORF">EV695_0668</name>
</gene>
<protein>
    <submittedName>
        <fullName evidence="13">Putative porin</fullName>
    </submittedName>
</protein>
<evidence type="ECO:0000313" key="13">
    <source>
        <dbReference type="EMBL" id="TCJ88809.1"/>
    </source>
</evidence>
<name>A0A4R1F815_9GAMM</name>
<dbReference type="InterPro" id="IPR050298">
    <property type="entry name" value="Gram-neg_bact_OMP"/>
</dbReference>
<comment type="subcellular location">
    <subcellularLocation>
        <location evidence="1">Cell outer membrane</location>
        <topology evidence="1">Multi-pass membrane protein</topology>
    </subcellularLocation>
</comment>
<dbReference type="InterPro" id="IPR033900">
    <property type="entry name" value="Gram_neg_porin_domain"/>
</dbReference>
<dbReference type="EMBL" id="SMFQ01000002">
    <property type="protein sequence ID" value="TCJ88809.1"/>
    <property type="molecule type" value="Genomic_DNA"/>
</dbReference>
<keyword evidence="14" id="KW-1185">Reference proteome</keyword>
<dbReference type="RefSeq" id="WP_131904482.1">
    <property type="nucleotide sequence ID" value="NZ_BAAAFU010000008.1"/>
</dbReference>
<dbReference type="OrthoDB" id="974738at2"/>
<dbReference type="Proteomes" id="UP000294887">
    <property type="component" value="Unassembled WGS sequence"/>
</dbReference>
<dbReference type="AlphaFoldDB" id="A0A4R1F815"/>
<evidence type="ECO:0000256" key="10">
    <source>
        <dbReference type="ARBA" id="ARBA00023237"/>
    </source>
</evidence>
<sequence length="346" mass="36847">MVIKQSIKMTTGALLIGSFAIAPHAFAKSEVKISGQVSRALTFADNGVDDDVLFTDNTNSGTRFRITGETDAVAGITVGFNIETQYQDNASDQVDINDSDSSSAFRSRKRELYFQGGFGKLSLGQGDGAANGTSEVDFSGTTIADYSGQDLYDGISFVDSSGNAVVSNGQAFDNFDGLSRNDRIRYDSLNFGPVGFAVSAGTDKGEIAARYSQKLAGGSKVGAAIGYVTDDADDFQQLGLSASYLASNGFNITGAYGEQYLNDSPLDPTSAYIKIGQKLGAHNLSVSYTLTEDQVASNVEAERINLAYVYHLKQGVELFADYENAQIDADGVEDKNLFSIGSRVKF</sequence>
<keyword evidence="5" id="KW-0812">Transmembrane</keyword>
<evidence type="ECO:0000256" key="8">
    <source>
        <dbReference type="ARBA" id="ARBA00023114"/>
    </source>
</evidence>
<comment type="subunit">
    <text evidence="2">Homotrimer.</text>
</comment>
<dbReference type="Gene3D" id="2.40.160.10">
    <property type="entry name" value="Porin"/>
    <property type="match status" value="1"/>
</dbReference>
<keyword evidence="8" id="KW-0626">Porin</keyword>
<dbReference type="GO" id="GO:0015288">
    <property type="term" value="F:porin activity"/>
    <property type="evidence" value="ECO:0007669"/>
    <property type="project" value="UniProtKB-KW"/>
</dbReference>
<reference evidence="13 14" key="1">
    <citation type="submission" date="2019-03" db="EMBL/GenBank/DDBJ databases">
        <title>Genomic Encyclopedia of Type Strains, Phase IV (KMG-IV): sequencing the most valuable type-strain genomes for metagenomic binning, comparative biology and taxonomic classification.</title>
        <authorList>
            <person name="Goeker M."/>
        </authorList>
    </citation>
    <scope>NUCLEOTIDE SEQUENCE [LARGE SCALE GENOMIC DNA]</scope>
    <source>
        <strain evidence="13 14">DSM 24830</strain>
    </source>
</reference>
<evidence type="ECO:0000256" key="11">
    <source>
        <dbReference type="SAM" id="SignalP"/>
    </source>
</evidence>
<evidence type="ECO:0000313" key="14">
    <source>
        <dbReference type="Proteomes" id="UP000294887"/>
    </source>
</evidence>
<evidence type="ECO:0000256" key="9">
    <source>
        <dbReference type="ARBA" id="ARBA00023136"/>
    </source>
</evidence>
<evidence type="ECO:0000259" key="12">
    <source>
        <dbReference type="Pfam" id="PF13609"/>
    </source>
</evidence>
<accession>A0A4R1F815</accession>